<keyword evidence="2 6" id="KW-0547">Nucleotide-binding</keyword>
<dbReference type="CDD" id="cd14014">
    <property type="entry name" value="STKc_PknB_like"/>
    <property type="match status" value="1"/>
</dbReference>
<keyword evidence="1" id="KW-0808">Transferase</keyword>
<dbReference type="PROSITE" id="PS00107">
    <property type="entry name" value="PROTEIN_KINASE_ATP"/>
    <property type="match status" value="1"/>
</dbReference>
<dbReference type="EMBL" id="CP042467">
    <property type="protein sequence ID" value="QED27760.1"/>
    <property type="molecule type" value="Genomic_DNA"/>
</dbReference>
<dbReference type="GO" id="GO:0004674">
    <property type="term" value="F:protein serine/threonine kinase activity"/>
    <property type="evidence" value="ECO:0007669"/>
    <property type="project" value="TreeGrafter"/>
</dbReference>
<dbReference type="SUPFAM" id="SSF48452">
    <property type="entry name" value="TPR-like"/>
    <property type="match status" value="3"/>
</dbReference>
<dbReference type="Pfam" id="PF17874">
    <property type="entry name" value="TPR_MalT"/>
    <property type="match status" value="1"/>
</dbReference>
<dbReference type="PROSITE" id="PS00108">
    <property type="entry name" value="PROTEIN_KINASE_ST"/>
    <property type="match status" value="1"/>
</dbReference>
<dbReference type="OrthoDB" id="5476077at2"/>
<dbReference type="AlphaFoldDB" id="A0A5B8XQ85"/>
<dbReference type="InterPro" id="IPR041664">
    <property type="entry name" value="AAA_16"/>
</dbReference>
<dbReference type="PROSITE" id="PS50011">
    <property type="entry name" value="PROTEIN_KINASE_DOM"/>
    <property type="match status" value="1"/>
</dbReference>
<dbReference type="SMART" id="SM00028">
    <property type="entry name" value="TPR"/>
    <property type="match status" value="10"/>
</dbReference>
<dbReference type="KEGG" id="bbae:FRD01_11050"/>
<dbReference type="InterPro" id="IPR000719">
    <property type="entry name" value="Prot_kinase_dom"/>
</dbReference>
<evidence type="ECO:0000256" key="5">
    <source>
        <dbReference type="PROSITE-ProRule" id="PRU00339"/>
    </source>
</evidence>
<dbReference type="PROSITE" id="PS50005">
    <property type="entry name" value="TPR"/>
    <property type="match status" value="1"/>
</dbReference>
<dbReference type="Pfam" id="PF13191">
    <property type="entry name" value="AAA_16"/>
    <property type="match status" value="1"/>
</dbReference>
<keyword evidence="3 8" id="KW-0418">Kinase</keyword>
<feature type="domain" description="Protein kinase" evidence="7">
    <location>
        <begin position="18"/>
        <end position="291"/>
    </location>
</feature>
<dbReference type="PANTHER" id="PTHR43289">
    <property type="entry name" value="MITOGEN-ACTIVATED PROTEIN KINASE KINASE KINASE 20-RELATED"/>
    <property type="match status" value="1"/>
</dbReference>
<dbReference type="InterPro" id="IPR008271">
    <property type="entry name" value="Ser/Thr_kinase_AS"/>
</dbReference>
<dbReference type="InterPro" id="IPR011990">
    <property type="entry name" value="TPR-like_helical_dom_sf"/>
</dbReference>
<dbReference type="Pfam" id="PF00069">
    <property type="entry name" value="Pkinase"/>
    <property type="match status" value="1"/>
</dbReference>
<keyword evidence="9" id="KW-1185">Reference proteome</keyword>
<dbReference type="InterPro" id="IPR019734">
    <property type="entry name" value="TPR_rpt"/>
</dbReference>
<reference evidence="8 9" key="1">
    <citation type="submission" date="2019-08" db="EMBL/GenBank/DDBJ databases">
        <authorList>
            <person name="Liang Q."/>
        </authorList>
    </citation>
    <scope>NUCLEOTIDE SEQUENCE [LARGE SCALE GENOMIC DNA]</scope>
    <source>
        <strain evidence="8 9">V1718</strain>
    </source>
</reference>
<dbReference type="SUPFAM" id="SSF56112">
    <property type="entry name" value="Protein kinase-like (PK-like)"/>
    <property type="match status" value="1"/>
</dbReference>
<evidence type="ECO:0000256" key="4">
    <source>
        <dbReference type="ARBA" id="ARBA00022840"/>
    </source>
</evidence>
<sequence length="1202" mass="134230">MAPNLPNLKPGDVVAGRFRIVEIIGSGGFSVVYRAHQEDMNRFVALKVLKPTASHDAKIVERFRREAYFASYLSHANTITLYDYGHTDTGLCYIAMEYLVGNDLSVVVQRHEPMDLKRVWKILVQSCRSLAEAHRLGLVHRDLKPENIFLTQREEQEYVKVLDFGVSKAITNIGDAGPNTMRPLTQEGTVFGTPLYMAPEQAMAEEITPAVDVYALGHIAFEMITGHAAYERCTNAMDVMLRQINDPPLALPDPWSGSPFSELITQCTQKDPNYRIPSASVLLDNLMAPEFDAYADPMEKPSRPRTQALQAVAVDPADLLDDKEVEELYRWELDTLEATFKECQSTNQPRLVVIRGVPGSGRSNLLRAFLRRSRGADNTLVLHRGPSAEASETSLETELSVLTGKALQGSGIVEVKRLLMELYGEDQELAFSADQIQRDSRPLQALSSMRDSLLARISGPFRALAKRRTLVWGLENLERLDTLTLAFLDRFFRDLQADPKPVMLVVTVDPDELGQRTGLARYTESLLQAGRPFARQMHLVTEDEDEEVLATQRMQAIPEFVQRDGSYVGAGLSDSEADDEPLTQRIELDETPQDSSSAFDTILGYLAQLGDEVPLDLWKLVYARILSTDLIRVADMVIHQAEKFGILHVHDEVIRFSKPGFAETLRQGFEAIEGVKAAHLKLAELMQQFYNQPSLTQVKLIASHYRRGGKSAQALNILMDQGEMAFQRLDLDSAREFYLSVQKIVESDAPPPSGWGLEEAQIWLRLGEVHGALREHGAAEDALNKAMRTLRLDDRETEGKANKLLGDLAVYQERYTNALKFFDKARDAYRVMGSNRPFVAITNEMGRVALLQGRTGLAEDLSRQALEMAQRLQEPLLLARVNRQLGGVLTRRGRFSEAREHLKHALSIFESRARDSDTVECLIELGQAEFADASYADAQDHFRRAIGLAASHHHNSLHDANLGLAWAYAAQGHVAEATEHLEQVLSRVRANQDRQRITEVLLHLGDARFAAGNLADARVSYNGTLELAEAIGLRRIWVAAMVRLAYLHLEEGEEPQVFKALGKALSRCEELGYTEGQLQVKSHVIYIQLLLYGFPPSGETFSGLLQKEEDSPRVASLTYLFRADVAAARGEYANALSFLRYAHVSAAQVGDYTMFIPIARRLNLVKDAMAQPVDPLTNGWGLGAMVPPEVGRRRFDRLPKAG</sequence>
<gene>
    <name evidence="8" type="ORF">FRD01_11050</name>
</gene>
<dbReference type="Proteomes" id="UP000321595">
    <property type="component" value="Chromosome"/>
</dbReference>
<feature type="repeat" description="TPR" evidence="5">
    <location>
        <begin position="879"/>
        <end position="912"/>
    </location>
</feature>
<dbReference type="SMART" id="SM00220">
    <property type="entry name" value="S_TKc"/>
    <property type="match status" value="1"/>
</dbReference>
<proteinExistence type="predicted"/>
<dbReference type="InterPro" id="IPR017441">
    <property type="entry name" value="Protein_kinase_ATP_BS"/>
</dbReference>
<evidence type="ECO:0000256" key="3">
    <source>
        <dbReference type="ARBA" id="ARBA00022777"/>
    </source>
</evidence>
<dbReference type="GO" id="GO:0005524">
    <property type="term" value="F:ATP binding"/>
    <property type="evidence" value="ECO:0007669"/>
    <property type="project" value="UniProtKB-UniRule"/>
</dbReference>
<evidence type="ECO:0000259" key="7">
    <source>
        <dbReference type="PROSITE" id="PS50011"/>
    </source>
</evidence>
<dbReference type="Gene3D" id="1.10.510.10">
    <property type="entry name" value="Transferase(Phosphotransferase) domain 1"/>
    <property type="match status" value="1"/>
</dbReference>
<dbReference type="InterPro" id="IPR011009">
    <property type="entry name" value="Kinase-like_dom_sf"/>
</dbReference>
<dbReference type="Gene3D" id="1.25.40.10">
    <property type="entry name" value="Tetratricopeptide repeat domain"/>
    <property type="match status" value="2"/>
</dbReference>
<evidence type="ECO:0000256" key="2">
    <source>
        <dbReference type="ARBA" id="ARBA00022741"/>
    </source>
</evidence>
<name>A0A5B8XQ85_9DELT</name>
<protein>
    <submittedName>
        <fullName evidence="8">Protein kinase</fullName>
    </submittedName>
</protein>
<feature type="binding site" evidence="6">
    <location>
        <position position="47"/>
    </location>
    <ligand>
        <name>ATP</name>
        <dbReference type="ChEBI" id="CHEBI:30616"/>
    </ligand>
</feature>
<keyword evidence="5" id="KW-0802">TPR repeat</keyword>
<dbReference type="InterPro" id="IPR041617">
    <property type="entry name" value="TPR_MalT"/>
</dbReference>
<accession>A0A5B8XQ85</accession>
<organism evidence="8 9">
    <name type="scientific">Microvenator marinus</name>
    <dbReference type="NCBI Taxonomy" id="2600177"/>
    <lineage>
        <taxon>Bacteria</taxon>
        <taxon>Deltaproteobacteria</taxon>
        <taxon>Bradymonadales</taxon>
        <taxon>Microvenatoraceae</taxon>
        <taxon>Microvenator</taxon>
    </lineage>
</organism>
<dbReference type="PANTHER" id="PTHR43289:SF6">
    <property type="entry name" value="SERINE_THREONINE-PROTEIN KINASE NEKL-3"/>
    <property type="match status" value="1"/>
</dbReference>
<evidence type="ECO:0000313" key="9">
    <source>
        <dbReference type="Proteomes" id="UP000321595"/>
    </source>
</evidence>
<evidence type="ECO:0000313" key="8">
    <source>
        <dbReference type="EMBL" id="QED27760.1"/>
    </source>
</evidence>
<evidence type="ECO:0000256" key="1">
    <source>
        <dbReference type="ARBA" id="ARBA00022679"/>
    </source>
</evidence>
<evidence type="ECO:0000256" key="6">
    <source>
        <dbReference type="PROSITE-ProRule" id="PRU10141"/>
    </source>
</evidence>
<keyword evidence="4 6" id="KW-0067">ATP-binding</keyword>
<dbReference type="RefSeq" id="WP_146959582.1">
    <property type="nucleotide sequence ID" value="NZ_CP042467.1"/>
</dbReference>
<dbReference type="Gene3D" id="3.30.200.20">
    <property type="entry name" value="Phosphorylase Kinase, domain 1"/>
    <property type="match status" value="1"/>
</dbReference>